<dbReference type="GO" id="GO:0030488">
    <property type="term" value="P:tRNA methylation"/>
    <property type="evidence" value="ECO:0007669"/>
    <property type="project" value="UniProtKB-UniRule"/>
</dbReference>
<keyword evidence="11" id="KW-0819">tRNA processing</keyword>
<feature type="binding site" evidence="11">
    <location>
        <position position="120"/>
    </location>
    <ligand>
        <name>[4Fe-4S] cluster</name>
        <dbReference type="ChEBI" id="CHEBI:49883"/>
        <note>4Fe-4S-S-AdoMet</note>
    </ligand>
</feature>
<comment type="similarity">
    <text evidence="11">Belongs to the radical SAM superfamily. RlmN family.</text>
</comment>
<evidence type="ECO:0000256" key="5">
    <source>
        <dbReference type="ARBA" id="ARBA00022603"/>
    </source>
</evidence>
<reference evidence="13 14" key="1">
    <citation type="submission" date="2017-09" db="EMBL/GenBank/DDBJ databases">
        <title>Depth-based differentiation of microbial function through sediment-hosted aquifers and enrichment of novel symbionts in the deep terrestrial subsurface.</title>
        <authorList>
            <person name="Probst A.J."/>
            <person name="Ladd B."/>
            <person name="Jarett J.K."/>
            <person name="Geller-Mcgrath D.E."/>
            <person name="Sieber C.M."/>
            <person name="Emerson J.B."/>
            <person name="Anantharaman K."/>
            <person name="Thomas B.C."/>
            <person name="Malmstrom R."/>
            <person name="Stieglmeier M."/>
            <person name="Klingl A."/>
            <person name="Woyke T."/>
            <person name="Ryan C.M."/>
            <person name="Banfield J.F."/>
        </authorList>
    </citation>
    <scope>NUCLEOTIDE SEQUENCE [LARGE SCALE GENOMIC DNA]</scope>
    <source>
        <strain evidence="13">CG11_big_fil_rev_8_21_14_0_20_44_10</strain>
    </source>
</reference>
<proteinExistence type="inferred from homology"/>
<comment type="miscellaneous">
    <text evidence="11">Reaction proceeds by a ping-pong mechanism involving intermediate methylation of a conserved cysteine residue.</text>
</comment>
<feature type="domain" description="Radical SAM core" evidence="12">
    <location>
        <begin position="99"/>
        <end position="371"/>
    </location>
</feature>
<dbReference type="GO" id="GO:0046872">
    <property type="term" value="F:metal ion binding"/>
    <property type="evidence" value="ECO:0007669"/>
    <property type="project" value="UniProtKB-KW"/>
</dbReference>
<evidence type="ECO:0000256" key="7">
    <source>
        <dbReference type="ARBA" id="ARBA00022691"/>
    </source>
</evidence>
<dbReference type="InterPro" id="IPR007197">
    <property type="entry name" value="rSAM"/>
</dbReference>
<comment type="catalytic activity">
    <reaction evidence="11">
        <text>adenosine(2503) in 23S rRNA + 2 reduced [2Fe-2S]-[ferredoxin] + 2 S-adenosyl-L-methionine = 2-methyladenosine(2503) in 23S rRNA + 5'-deoxyadenosine + L-methionine + 2 oxidized [2Fe-2S]-[ferredoxin] + S-adenosyl-L-homocysteine</text>
        <dbReference type="Rhea" id="RHEA:42916"/>
        <dbReference type="Rhea" id="RHEA-COMP:10000"/>
        <dbReference type="Rhea" id="RHEA-COMP:10001"/>
        <dbReference type="Rhea" id="RHEA-COMP:10152"/>
        <dbReference type="Rhea" id="RHEA-COMP:10282"/>
        <dbReference type="ChEBI" id="CHEBI:17319"/>
        <dbReference type="ChEBI" id="CHEBI:33737"/>
        <dbReference type="ChEBI" id="CHEBI:33738"/>
        <dbReference type="ChEBI" id="CHEBI:57844"/>
        <dbReference type="ChEBI" id="CHEBI:57856"/>
        <dbReference type="ChEBI" id="CHEBI:59789"/>
        <dbReference type="ChEBI" id="CHEBI:74411"/>
        <dbReference type="ChEBI" id="CHEBI:74497"/>
        <dbReference type="EC" id="2.1.1.192"/>
    </reaction>
</comment>
<dbReference type="GO" id="GO:0070475">
    <property type="term" value="P:rRNA base methylation"/>
    <property type="evidence" value="ECO:0007669"/>
    <property type="project" value="UniProtKB-UniRule"/>
</dbReference>
<dbReference type="SFLD" id="SFLDG01062">
    <property type="entry name" value="methyltransferase_(Class_A)"/>
    <property type="match status" value="1"/>
</dbReference>
<keyword evidence="5 11" id="KW-0489">Methyltransferase</keyword>
<dbReference type="Proteomes" id="UP000231550">
    <property type="component" value="Unassembled WGS sequence"/>
</dbReference>
<evidence type="ECO:0000256" key="10">
    <source>
        <dbReference type="ARBA" id="ARBA00023014"/>
    </source>
</evidence>
<comment type="catalytic activity">
    <reaction evidence="11">
        <text>adenosine(37) in tRNA + 2 reduced [2Fe-2S]-[ferredoxin] + 2 S-adenosyl-L-methionine = 2-methyladenosine(37) in tRNA + 5'-deoxyadenosine + L-methionine + 2 oxidized [2Fe-2S]-[ferredoxin] + S-adenosyl-L-homocysteine</text>
        <dbReference type="Rhea" id="RHEA:43332"/>
        <dbReference type="Rhea" id="RHEA-COMP:10000"/>
        <dbReference type="Rhea" id="RHEA-COMP:10001"/>
        <dbReference type="Rhea" id="RHEA-COMP:10162"/>
        <dbReference type="Rhea" id="RHEA-COMP:10485"/>
        <dbReference type="ChEBI" id="CHEBI:17319"/>
        <dbReference type="ChEBI" id="CHEBI:33737"/>
        <dbReference type="ChEBI" id="CHEBI:33738"/>
        <dbReference type="ChEBI" id="CHEBI:57844"/>
        <dbReference type="ChEBI" id="CHEBI:57856"/>
        <dbReference type="ChEBI" id="CHEBI:59789"/>
        <dbReference type="ChEBI" id="CHEBI:74411"/>
        <dbReference type="ChEBI" id="CHEBI:74497"/>
        <dbReference type="EC" id="2.1.1.192"/>
    </reaction>
</comment>
<keyword evidence="4 11" id="KW-0698">rRNA processing</keyword>
<comment type="caution">
    <text evidence="13">The sequence shown here is derived from an EMBL/GenBank/DDBJ whole genome shotgun (WGS) entry which is preliminary data.</text>
</comment>
<keyword evidence="6 11" id="KW-0808">Transferase</keyword>
<evidence type="ECO:0000256" key="9">
    <source>
        <dbReference type="ARBA" id="ARBA00023004"/>
    </source>
</evidence>
<feature type="binding site" evidence="11">
    <location>
        <position position="117"/>
    </location>
    <ligand>
        <name>[4Fe-4S] cluster</name>
        <dbReference type="ChEBI" id="CHEBI:49883"/>
        <note>4Fe-4S-S-AdoMet</note>
    </ligand>
</feature>
<keyword evidence="7 11" id="KW-0949">S-adenosyl-L-methionine</keyword>
<dbReference type="SFLD" id="SFLDF00275">
    <property type="entry name" value="adenosine_C2_methyltransferase"/>
    <property type="match status" value="1"/>
</dbReference>
<dbReference type="Gene3D" id="3.20.20.70">
    <property type="entry name" value="Aldolase class I"/>
    <property type="match status" value="1"/>
</dbReference>
<evidence type="ECO:0000256" key="11">
    <source>
        <dbReference type="HAMAP-Rule" id="MF_01849"/>
    </source>
</evidence>
<keyword evidence="11" id="KW-1015">Disulfide bond</keyword>
<dbReference type="GO" id="GO:0019843">
    <property type="term" value="F:rRNA binding"/>
    <property type="evidence" value="ECO:0007669"/>
    <property type="project" value="UniProtKB-UniRule"/>
</dbReference>
<dbReference type="Gene3D" id="1.10.150.530">
    <property type="match status" value="1"/>
</dbReference>
<dbReference type="AlphaFoldDB" id="A0A2H0KPJ6"/>
<evidence type="ECO:0000313" key="14">
    <source>
        <dbReference type="Proteomes" id="UP000231550"/>
    </source>
</evidence>
<feature type="binding site" evidence="11">
    <location>
        <begin position="204"/>
        <end position="205"/>
    </location>
    <ligand>
        <name>S-adenosyl-L-methionine</name>
        <dbReference type="ChEBI" id="CHEBI:59789"/>
    </ligand>
</feature>
<dbReference type="GO" id="GO:0051539">
    <property type="term" value="F:4 iron, 4 sulfur cluster binding"/>
    <property type="evidence" value="ECO:0007669"/>
    <property type="project" value="UniProtKB-UniRule"/>
</dbReference>
<feature type="binding site" evidence="11">
    <location>
        <position position="335"/>
    </location>
    <ligand>
        <name>S-adenosyl-L-methionine</name>
        <dbReference type="ChEBI" id="CHEBI:59789"/>
    </ligand>
</feature>
<evidence type="ECO:0000259" key="12">
    <source>
        <dbReference type="PROSITE" id="PS51918"/>
    </source>
</evidence>
<feature type="active site" description="Proton acceptor" evidence="11">
    <location>
        <position position="92"/>
    </location>
</feature>
<gene>
    <name evidence="11" type="primary">rlmN</name>
    <name evidence="13" type="ORF">COV85_04135</name>
</gene>
<evidence type="ECO:0000256" key="8">
    <source>
        <dbReference type="ARBA" id="ARBA00022723"/>
    </source>
</evidence>
<name>A0A2H0KPJ6_9BACT</name>
<dbReference type="GO" id="GO:0002935">
    <property type="term" value="F:tRNA (adenine(37)-C2)-methyltransferase activity"/>
    <property type="evidence" value="ECO:0007669"/>
    <property type="project" value="UniProtKB-UniRule"/>
</dbReference>
<dbReference type="SFLD" id="SFLDS00029">
    <property type="entry name" value="Radical_SAM"/>
    <property type="match status" value="1"/>
</dbReference>
<keyword evidence="10 11" id="KW-0411">Iron-sulfur</keyword>
<dbReference type="PIRSF" id="PIRSF006004">
    <property type="entry name" value="CHP00048"/>
    <property type="match status" value="1"/>
</dbReference>
<comment type="subcellular location">
    <subcellularLocation>
        <location evidence="1 11">Cytoplasm</location>
    </subcellularLocation>
</comment>
<dbReference type="InterPro" id="IPR004383">
    <property type="entry name" value="rRNA_lsu_MTrfase_RlmN/Cfr"/>
</dbReference>
<dbReference type="InterPro" id="IPR040072">
    <property type="entry name" value="Methyltransferase_A"/>
</dbReference>
<keyword evidence="2 11" id="KW-0004">4Fe-4S</keyword>
<dbReference type="PANTHER" id="PTHR30544:SF5">
    <property type="entry name" value="RADICAL SAM CORE DOMAIN-CONTAINING PROTEIN"/>
    <property type="match status" value="1"/>
</dbReference>
<dbReference type="EMBL" id="PCVN01000111">
    <property type="protein sequence ID" value="PIQ74059.1"/>
    <property type="molecule type" value="Genomic_DNA"/>
</dbReference>
<feature type="binding site" evidence="11">
    <location>
        <position position="236"/>
    </location>
    <ligand>
        <name>S-adenosyl-L-methionine</name>
        <dbReference type="ChEBI" id="CHEBI:59789"/>
    </ligand>
</feature>
<dbReference type="GO" id="GO:0000049">
    <property type="term" value="F:tRNA binding"/>
    <property type="evidence" value="ECO:0007669"/>
    <property type="project" value="UniProtKB-UniRule"/>
</dbReference>
<dbReference type="InterPro" id="IPR027492">
    <property type="entry name" value="RNA_MTrfase_RlmN"/>
</dbReference>
<evidence type="ECO:0000256" key="3">
    <source>
        <dbReference type="ARBA" id="ARBA00022490"/>
    </source>
</evidence>
<dbReference type="Pfam" id="PF04055">
    <property type="entry name" value="Radical_SAM"/>
    <property type="match status" value="1"/>
</dbReference>
<dbReference type="InterPro" id="IPR013785">
    <property type="entry name" value="Aldolase_TIM"/>
</dbReference>
<dbReference type="SUPFAM" id="SSF102114">
    <property type="entry name" value="Radical SAM enzymes"/>
    <property type="match status" value="1"/>
</dbReference>
<feature type="binding site" evidence="11">
    <location>
        <position position="113"/>
    </location>
    <ligand>
        <name>[4Fe-4S] cluster</name>
        <dbReference type="ChEBI" id="CHEBI:49883"/>
        <note>4Fe-4S-S-AdoMet</note>
    </ligand>
</feature>
<sequence>MNAARCGNIKKMNLSALKNVLQGEPKYRLKQVKEAVFVDFVESWAEAMTLSVGLRGKLNEQCPLYIEAEIYPSKDGQTAKAVIVLEDGLKIESVLMRYEEGRNTICISSQVGCALGCNFCATGKMGFKRNLTVDEIVEQVLFWARLLAHSPARHVFGETVADERGDSGQEHRQKTPRTDLGICRGLSSANQTSKITNLVFMGMGEPFLNYDNVLESIHVLNDKDGFNLGARHFSISTVGIIDGIKKLTGEPLQINLAISLHAPTDELRSKLMPVGKEYTIPKILAAVDGYIEKTNRKVMFEYIMIDGVNDNEKQARQLAELMKKPLYFINLIPCNPVGDFKPSPQAKIEKFKNILKDAGVQVNQRYSFGQDINAACGQLAGRGE</sequence>
<comment type="caution">
    <text evidence="11">Lacks conserved residue(s) required for the propagation of feature annotation.</text>
</comment>
<comment type="cofactor">
    <cofactor evidence="11">
        <name>[4Fe-4S] cluster</name>
        <dbReference type="ChEBI" id="CHEBI:49883"/>
    </cofactor>
    <text evidence="11">Binds 1 [4Fe-4S] cluster. The cluster is coordinated with 3 cysteines and an exchangeable S-adenosyl-L-methionine.</text>
</comment>
<dbReference type="PROSITE" id="PS51918">
    <property type="entry name" value="RADICAL_SAM"/>
    <property type="match status" value="1"/>
</dbReference>
<comment type="function">
    <text evidence="11">Specifically methylates position 2 of adenine 2503 in 23S rRNA and position 2 of adenine 37 in tRNAs.</text>
</comment>
<organism evidence="13 14">
    <name type="scientific">Candidatus Portnoybacteria bacterium CG11_big_fil_rev_8_21_14_0_20_44_10</name>
    <dbReference type="NCBI Taxonomy" id="1974818"/>
    <lineage>
        <taxon>Bacteria</taxon>
        <taxon>Candidatus Portnoyibacteriota</taxon>
    </lineage>
</organism>
<dbReference type="CDD" id="cd01335">
    <property type="entry name" value="Radical_SAM"/>
    <property type="match status" value="1"/>
</dbReference>
<evidence type="ECO:0000256" key="6">
    <source>
        <dbReference type="ARBA" id="ARBA00022679"/>
    </source>
</evidence>
<keyword evidence="3 11" id="KW-0963">Cytoplasm</keyword>
<keyword evidence="9 11" id="KW-0408">Iron</keyword>
<evidence type="ECO:0000256" key="4">
    <source>
        <dbReference type="ARBA" id="ARBA00022552"/>
    </source>
</evidence>
<dbReference type="HAMAP" id="MF_01849">
    <property type="entry name" value="RNA_methyltr_RlmN"/>
    <property type="match status" value="1"/>
</dbReference>
<feature type="binding site" evidence="11">
    <location>
        <begin position="259"/>
        <end position="261"/>
    </location>
    <ligand>
        <name>S-adenosyl-L-methionine</name>
        <dbReference type="ChEBI" id="CHEBI:59789"/>
    </ligand>
</feature>
<evidence type="ECO:0000256" key="2">
    <source>
        <dbReference type="ARBA" id="ARBA00022485"/>
    </source>
</evidence>
<dbReference type="PANTHER" id="PTHR30544">
    <property type="entry name" value="23S RRNA METHYLTRANSFERASE"/>
    <property type="match status" value="1"/>
</dbReference>
<dbReference type="GO" id="GO:0005737">
    <property type="term" value="C:cytoplasm"/>
    <property type="evidence" value="ECO:0007669"/>
    <property type="project" value="UniProtKB-SubCell"/>
</dbReference>
<feature type="active site" description="S-methylcysteine intermediate" evidence="11">
    <location>
        <position position="376"/>
    </location>
</feature>
<accession>A0A2H0KPJ6</accession>
<evidence type="ECO:0000256" key="1">
    <source>
        <dbReference type="ARBA" id="ARBA00004496"/>
    </source>
</evidence>
<protein>
    <recommendedName>
        <fullName evidence="11">Probable dual-specificity RNA methyltransferase RlmN</fullName>
        <ecNumber evidence="11">2.1.1.192</ecNumber>
    </recommendedName>
    <alternativeName>
        <fullName evidence="11">23S rRNA (adenine(2503)-C(2))-methyltransferase</fullName>
    </alternativeName>
    <alternativeName>
        <fullName evidence="11">23S rRNA m2A2503 methyltransferase</fullName>
    </alternativeName>
    <alternativeName>
        <fullName evidence="11">Ribosomal RNA large subunit methyltransferase N</fullName>
    </alternativeName>
    <alternativeName>
        <fullName evidence="11">tRNA (adenine(37)-C(2))-methyltransferase</fullName>
    </alternativeName>
    <alternativeName>
        <fullName evidence="11">tRNA m2A37 methyltransferase</fullName>
    </alternativeName>
</protein>
<evidence type="ECO:0000313" key="13">
    <source>
        <dbReference type="EMBL" id="PIQ74059.1"/>
    </source>
</evidence>
<dbReference type="InterPro" id="IPR058240">
    <property type="entry name" value="rSAM_sf"/>
</dbReference>
<dbReference type="EC" id="2.1.1.192" evidence="11"/>
<dbReference type="GO" id="GO:0070040">
    <property type="term" value="F:rRNA (adenine(2503)-C2-)-methyltransferase activity"/>
    <property type="evidence" value="ECO:0007669"/>
    <property type="project" value="UniProtKB-UniRule"/>
</dbReference>
<keyword evidence="8 11" id="KW-0479">Metal-binding</keyword>